<protein>
    <submittedName>
        <fullName evidence="2">Uncharacterized protein</fullName>
    </submittedName>
</protein>
<keyword evidence="3" id="KW-1185">Reference proteome</keyword>
<comment type="caution">
    <text evidence="2">The sequence shown here is derived from an EMBL/GenBank/DDBJ whole genome shotgun (WGS) entry which is preliminary data.</text>
</comment>
<dbReference type="EMBL" id="JAUCMV010000004">
    <property type="protein sequence ID" value="KAK0406802.1"/>
    <property type="molecule type" value="Genomic_DNA"/>
</dbReference>
<dbReference type="Proteomes" id="UP001175271">
    <property type="component" value="Unassembled WGS sequence"/>
</dbReference>
<evidence type="ECO:0000313" key="2">
    <source>
        <dbReference type="EMBL" id="KAK0406802.1"/>
    </source>
</evidence>
<sequence>MINPAVSKALREELKALKDQLVKMTRKLEKMEDFLTSVEELTVEEEQQKPMQKEINSDEDLVKSLRKIVTNDEHMQKLSKWYPGFTGAMLKIFVDRVEKMFVEKGNRERECNNATAFTVTGTMNAIGLPFLVSRQEPLLQGRDVSRLFRRPVISIIVESIRRRPVVCNINITTSENLA</sequence>
<reference evidence="2" key="1">
    <citation type="submission" date="2023-06" db="EMBL/GenBank/DDBJ databases">
        <title>Genomic analysis of the entomopathogenic nematode Steinernema hermaphroditum.</title>
        <authorList>
            <person name="Schwarz E.M."/>
            <person name="Heppert J.K."/>
            <person name="Baniya A."/>
            <person name="Schwartz H.T."/>
            <person name="Tan C.-H."/>
            <person name="Antoshechkin I."/>
            <person name="Sternberg P.W."/>
            <person name="Goodrich-Blair H."/>
            <person name="Dillman A.R."/>
        </authorList>
    </citation>
    <scope>NUCLEOTIDE SEQUENCE</scope>
    <source>
        <strain evidence="2">PS9179</strain>
        <tissue evidence="2">Whole animal</tissue>
    </source>
</reference>
<feature type="coiled-coil region" evidence="1">
    <location>
        <begin position="7"/>
        <end position="34"/>
    </location>
</feature>
<accession>A0AA39LRB3</accession>
<evidence type="ECO:0000256" key="1">
    <source>
        <dbReference type="SAM" id="Coils"/>
    </source>
</evidence>
<proteinExistence type="predicted"/>
<name>A0AA39LRB3_9BILA</name>
<evidence type="ECO:0000313" key="3">
    <source>
        <dbReference type="Proteomes" id="UP001175271"/>
    </source>
</evidence>
<keyword evidence="1" id="KW-0175">Coiled coil</keyword>
<organism evidence="2 3">
    <name type="scientific">Steinernema hermaphroditum</name>
    <dbReference type="NCBI Taxonomy" id="289476"/>
    <lineage>
        <taxon>Eukaryota</taxon>
        <taxon>Metazoa</taxon>
        <taxon>Ecdysozoa</taxon>
        <taxon>Nematoda</taxon>
        <taxon>Chromadorea</taxon>
        <taxon>Rhabditida</taxon>
        <taxon>Tylenchina</taxon>
        <taxon>Panagrolaimomorpha</taxon>
        <taxon>Strongyloidoidea</taxon>
        <taxon>Steinernematidae</taxon>
        <taxon>Steinernema</taxon>
    </lineage>
</organism>
<dbReference type="AlphaFoldDB" id="A0AA39LRB3"/>
<gene>
    <name evidence="2" type="ORF">QR680_018818</name>
</gene>